<dbReference type="EMBL" id="SNYN01000002">
    <property type="protein sequence ID" value="TDQ54299.1"/>
    <property type="molecule type" value="Genomic_DNA"/>
</dbReference>
<dbReference type="GO" id="GO:0003677">
    <property type="term" value="F:DNA binding"/>
    <property type="evidence" value="ECO:0007669"/>
    <property type="project" value="InterPro"/>
</dbReference>
<dbReference type="PROSITE" id="PS50943">
    <property type="entry name" value="HTH_CROC1"/>
    <property type="match status" value="1"/>
</dbReference>
<dbReference type="InterPro" id="IPR010982">
    <property type="entry name" value="Lambda_DNA-bd_dom_sf"/>
</dbReference>
<sequence>MPGEQVASELKWSQSKVSRIENGRTQVSARDLRSLLTLYGVEADRHERYLELSKGARLKGWWDEYADAIPRDYANYIELETEASSLLIYTPQIVTGILQTEDYARHVIQSALLISPPGEVNRRIKVRMERQERFVRDRPRSLSVVLDEAALRREVGGPQVMRAQLNRLLELGEEDNVTLRVLPFDAGEHPATAGEFTILRFPDEEDTDVVHVEAMTSSLYVEQEAEVFRYTLAFNQLCASALPPEESSDFMASLLKEGEG</sequence>
<organism evidence="2 3">
    <name type="scientific">Actinorugispora endophytica</name>
    <dbReference type="NCBI Taxonomy" id="1605990"/>
    <lineage>
        <taxon>Bacteria</taxon>
        <taxon>Bacillati</taxon>
        <taxon>Actinomycetota</taxon>
        <taxon>Actinomycetes</taxon>
        <taxon>Streptosporangiales</taxon>
        <taxon>Nocardiopsidaceae</taxon>
        <taxon>Actinorugispora</taxon>
    </lineage>
</organism>
<dbReference type="Proteomes" id="UP000295281">
    <property type="component" value="Unassembled WGS sequence"/>
</dbReference>
<proteinExistence type="predicted"/>
<evidence type="ECO:0000313" key="3">
    <source>
        <dbReference type="Proteomes" id="UP000295281"/>
    </source>
</evidence>
<reference evidence="2 3" key="1">
    <citation type="submission" date="2019-03" db="EMBL/GenBank/DDBJ databases">
        <title>Genomic Encyclopedia of Type Strains, Phase IV (KMG-IV): sequencing the most valuable type-strain genomes for metagenomic binning, comparative biology and taxonomic classification.</title>
        <authorList>
            <person name="Goeker M."/>
        </authorList>
    </citation>
    <scope>NUCLEOTIDE SEQUENCE [LARGE SCALE GENOMIC DNA]</scope>
    <source>
        <strain evidence="2 3">DSM 46770</strain>
    </source>
</reference>
<feature type="domain" description="HTH cro/C1-type" evidence="1">
    <location>
        <begin position="4"/>
        <end position="46"/>
    </location>
</feature>
<gene>
    <name evidence="2" type="ORF">EV190_102133</name>
</gene>
<dbReference type="InterPro" id="IPR001387">
    <property type="entry name" value="Cro/C1-type_HTH"/>
</dbReference>
<dbReference type="Pfam" id="PF13560">
    <property type="entry name" value="HTH_31"/>
    <property type="match status" value="1"/>
</dbReference>
<dbReference type="AlphaFoldDB" id="A0A4V3D931"/>
<dbReference type="Pfam" id="PF19054">
    <property type="entry name" value="DUF5753"/>
    <property type="match status" value="1"/>
</dbReference>
<name>A0A4V3D931_9ACTN</name>
<comment type="caution">
    <text evidence="2">The sequence shown here is derived from an EMBL/GenBank/DDBJ whole genome shotgun (WGS) entry which is preliminary data.</text>
</comment>
<keyword evidence="3" id="KW-1185">Reference proteome</keyword>
<evidence type="ECO:0000313" key="2">
    <source>
        <dbReference type="EMBL" id="TDQ54299.1"/>
    </source>
</evidence>
<dbReference type="Gene3D" id="1.10.260.40">
    <property type="entry name" value="lambda repressor-like DNA-binding domains"/>
    <property type="match status" value="1"/>
</dbReference>
<protein>
    <submittedName>
        <fullName evidence="2">Helix-turn-helix protein</fullName>
    </submittedName>
</protein>
<dbReference type="CDD" id="cd00093">
    <property type="entry name" value="HTH_XRE"/>
    <property type="match status" value="1"/>
</dbReference>
<accession>A0A4V3D931</accession>
<evidence type="ECO:0000259" key="1">
    <source>
        <dbReference type="PROSITE" id="PS50943"/>
    </source>
</evidence>
<dbReference type="InterPro" id="IPR043917">
    <property type="entry name" value="DUF5753"/>
</dbReference>
<dbReference type="SUPFAM" id="SSF47413">
    <property type="entry name" value="lambda repressor-like DNA-binding domains"/>
    <property type="match status" value="1"/>
</dbReference>